<feature type="region of interest" description="Disordered" evidence="1">
    <location>
        <begin position="100"/>
        <end position="126"/>
    </location>
</feature>
<dbReference type="SUPFAM" id="SSF49265">
    <property type="entry name" value="Fibronectin type III"/>
    <property type="match status" value="1"/>
</dbReference>
<keyword evidence="2" id="KW-0732">Signal</keyword>
<dbReference type="SMART" id="SM00060">
    <property type="entry name" value="FN3"/>
    <property type="match status" value="1"/>
</dbReference>
<evidence type="ECO:0000259" key="3">
    <source>
        <dbReference type="PROSITE" id="PS50853"/>
    </source>
</evidence>
<dbReference type="PROSITE" id="PS50853">
    <property type="entry name" value="FN3"/>
    <property type="match status" value="1"/>
</dbReference>
<sequence>MLTWKPIFSMTHLAFFTLFLMPLAGCSGEGAGGPTISSLPKPTNATAELDSDPASDSDAAGEEDPVISMTSTPTGVTAKLTWDPPPDIKVTGYQIFYEKRSPESQGSEELDWSEGSAQPEELTSDKPSLCSYGESHAAEASSATVVGLEPNTPYVFAIRAFNELESLCSNEIPAVTPPTQS</sequence>
<evidence type="ECO:0000256" key="2">
    <source>
        <dbReference type="SAM" id="SignalP"/>
    </source>
</evidence>
<evidence type="ECO:0000256" key="1">
    <source>
        <dbReference type="SAM" id="MobiDB-lite"/>
    </source>
</evidence>
<dbReference type="CDD" id="cd00063">
    <property type="entry name" value="FN3"/>
    <property type="match status" value="1"/>
</dbReference>
<name>A0A0S4L7C6_9BACT</name>
<feature type="compositionally biased region" description="Polar residues" evidence="1">
    <location>
        <begin position="35"/>
        <end position="46"/>
    </location>
</feature>
<feature type="domain" description="Fibronectin type-III" evidence="3">
    <location>
        <begin position="61"/>
        <end position="179"/>
    </location>
</feature>
<keyword evidence="5" id="KW-1185">Reference proteome</keyword>
<gene>
    <name evidence="4" type="ORF">COMA2_10253</name>
</gene>
<dbReference type="Gene3D" id="2.60.40.10">
    <property type="entry name" value="Immunoglobulins"/>
    <property type="match status" value="1"/>
</dbReference>
<dbReference type="InterPro" id="IPR013783">
    <property type="entry name" value="Ig-like_fold"/>
</dbReference>
<feature type="compositionally biased region" description="Acidic residues" evidence="1">
    <location>
        <begin position="49"/>
        <end position="65"/>
    </location>
</feature>
<proteinExistence type="predicted"/>
<evidence type="ECO:0000313" key="4">
    <source>
        <dbReference type="EMBL" id="CUS31716.1"/>
    </source>
</evidence>
<dbReference type="Pfam" id="PF00041">
    <property type="entry name" value="fn3"/>
    <property type="match status" value="1"/>
</dbReference>
<accession>A0A0S4L7C6</accession>
<dbReference type="InterPro" id="IPR036116">
    <property type="entry name" value="FN3_sf"/>
</dbReference>
<dbReference type="Proteomes" id="UP000198736">
    <property type="component" value="Unassembled WGS sequence"/>
</dbReference>
<feature type="chain" id="PRO_5006623799" description="Fibronectin type-III domain-containing protein" evidence="2">
    <location>
        <begin position="25"/>
        <end position="181"/>
    </location>
</feature>
<feature type="region of interest" description="Disordered" evidence="1">
    <location>
        <begin position="34"/>
        <end position="83"/>
    </location>
</feature>
<protein>
    <recommendedName>
        <fullName evidence="3">Fibronectin type-III domain-containing protein</fullName>
    </recommendedName>
</protein>
<organism evidence="4 5">
    <name type="scientific">Candidatus Nitrospira nitrificans</name>
    <dbReference type="NCBI Taxonomy" id="1742973"/>
    <lineage>
        <taxon>Bacteria</taxon>
        <taxon>Pseudomonadati</taxon>
        <taxon>Nitrospirota</taxon>
        <taxon>Nitrospiria</taxon>
        <taxon>Nitrospirales</taxon>
        <taxon>Nitrospiraceae</taxon>
        <taxon>Nitrospira</taxon>
    </lineage>
</organism>
<evidence type="ECO:0000313" key="5">
    <source>
        <dbReference type="Proteomes" id="UP000198736"/>
    </source>
</evidence>
<dbReference type="AlphaFoldDB" id="A0A0S4L7C6"/>
<dbReference type="EMBL" id="CZPZ01000001">
    <property type="protein sequence ID" value="CUS31716.1"/>
    <property type="molecule type" value="Genomic_DNA"/>
</dbReference>
<reference evidence="5" key="1">
    <citation type="submission" date="2015-10" db="EMBL/GenBank/DDBJ databases">
        <authorList>
            <person name="Luecker S."/>
            <person name="Luecker S."/>
        </authorList>
    </citation>
    <scope>NUCLEOTIDE SEQUENCE [LARGE SCALE GENOMIC DNA]</scope>
</reference>
<dbReference type="RefSeq" id="WP_175304311.1">
    <property type="nucleotide sequence ID" value="NZ_CZPZ01000001.1"/>
</dbReference>
<dbReference type="InterPro" id="IPR003961">
    <property type="entry name" value="FN3_dom"/>
</dbReference>
<feature type="signal peptide" evidence="2">
    <location>
        <begin position="1"/>
        <end position="24"/>
    </location>
</feature>